<evidence type="ECO:0000313" key="3">
    <source>
        <dbReference type="EMBL" id="KAG5458961.1"/>
    </source>
</evidence>
<dbReference type="EMBL" id="JAEFCI010007616">
    <property type="protein sequence ID" value="KAG5458961.1"/>
    <property type="molecule type" value="Genomic_DNA"/>
</dbReference>
<reference evidence="3 4" key="1">
    <citation type="journal article" name="Sci. Rep.">
        <title>Genome-scale phylogenetic analyses confirm Olpidium as the closest living zoosporic fungus to the non-flagellated, terrestrial fungi.</title>
        <authorList>
            <person name="Chang Y."/>
            <person name="Rochon D."/>
            <person name="Sekimoto S."/>
            <person name="Wang Y."/>
            <person name="Chovatia M."/>
            <person name="Sandor L."/>
            <person name="Salamov A."/>
            <person name="Grigoriev I.V."/>
            <person name="Stajich J.E."/>
            <person name="Spatafora J.W."/>
        </authorList>
    </citation>
    <scope>NUCLEOTIDE SEQUENCE [LARGE SCALE GENOMIC DNA]</scope>
    <source>
        <strain evidence="3">S191</strain>
    </source>
</reference>
<feature type="region of interest" description="Disordered" evidence="2">
    <location>
        <begin position="1"/>
        <end position="34"/>
    </location>
</feature>
<accession>A0A8H8DHZ5</accession>
<protein>
    <submittedName>
        <fullName evidence="3">Uncharacterized protein</fullName>
    </submittedName>
</protein>
<feature type="compositionally biased region" description="Low complexity" evidence="2">
    <location>
        <begin position="7"/>
        <end position="16"/>
    </location>
</feature>
<dbReference type="OrthoDB" id="10264196at2759"/>
<feature type="region of interest" description="Disordered" evidence="2">
    <location>
        <begin position="117"/>
        <end position="152"/>
    </location>
</feature>
<evidence type="ECO:0000256" key="2">
    <source>
        <dbReference type="SAM" id="MobiDB-lite"/>
    </source>
</evidence>
<dbReference type="Proteomes" id="UP000673691">
    <property type="component" value="Unassembled WGS sequence"/>
</dbReference>
<evidence type="ECO:0000313" key="4">
    <source>
        <dbReference type="Proteomes" id="UP000673691"/>
    </source>
</evidence>
<name>A0A8H8DHZ5_9FUNG</name>
<evidence type="ECO:0000256" key="1">
    <source>
        <dbReference type="ARBA" id="ARBA00022898"/>
    </source>
</evidence>
<comment type="caution">
    <text evidence="3">The sequence shown here is derived from an EMBL/GenBank/DDBJ whole genome shotgun (WGS) entry which is preliminary data.</text>
</comment>
<sequence>MFRTPGPSAAPRGLPRAAPPPRRRRPLPRRPQDPPPLPALLLLLLAAVCRRLVSSAARAGSLQPHRRVPGLRGTFFLQPHAAAAAAASAIQRRSPVRTHARNVDRCRGQWVAANRGTRGAVTRRTGGREAAHRNRPRGESVTEAGKEYDCSPGRTGTRARLVAVSKTKPASDIMAAYNCGQRHFGENYVGEKECSAAALPIQSHGLWELLADVAFESMEEHFSDWKAAKMLQLRCFSGFSAATRRHPVALHRRAADKQVQAPCRLVISATASFPFPAIVQERFRDNFTTVSNLRYLPISHSESFCRGNRRRDKKG</sequence>
<dbReference type="Gene3D" id="3.20.20.10">
    <property type="entry name" value="Alanine racemase"/>
    <property type="match status" value="1"/>
</dbReference>
<dbReference type="InterPro" id="IPR029066">
    <property type="entry name" value="PLP-binding_barrel"/>
</dbReference>
<keyword evidence="4" id="KW-1185">Reference proteome</keyword>
<dbReference type="InterPro" id="IPR011078">
    <property type="entry name" value="PyrdxlP_homeostasis"/>
</dbReference>
<dbReference type="GO" id="GO:0030170">
    <property type="term" value="F:pyridoxal phosphate binding"/>
    <property type="evidence" value="ECO:0007669"/>
    <property type="project" value="InterPro"/>
</dbReference>
<dbReference type="SUPFAM" id="SSF51419">
    <property type="entry name" value="PLP-binding barrel"/>
    <property type="match status" value="1"/>
</dbReference>
<dbReference type="PANTHER" id="PTHR10146:SF14">
    <property type="entry name" value="PYRIDOXAL PHOSPHATE HOMEOSTASIS PROTEIN"/>
    <property type="match status" value="1"/>
</dbReference>
<keyword evidence="1" id="KW-0663">Pyridoxal phosphate</keyword>
<proteinExistence type="predicted"/>
<dbReference type="AlphaFoldDB" id="A0A8H8DHZ5"/>
<gene>
    <name evidence="3" type="ORF">BJ554DRAFT_723</name>
</gene>
<feature type="compositionally biased region" description="Basic and acidic residues" evidence="2">
    <location>
        <begin position="126"/>
        <end position="149"/>
    </location>
</feature>
<organism evidence="3 4">
    <name type="scientific">Olpidium bornovanus</name>
    <dbReference type="NCBI Taxonomy" id="278681"/>
    <lineage>
        <taxon>Eukaryota</taxon>
        <taxon>Fungi</taxon>
        <taxon>Fungi incertae sedis</taxon>
        <taxon>Olpidiomycota</taxon>
        <taxon>Olpidiomycotina</taxon>
        <taxon>Olpidiomycetes</taxon>
        <taxon>Olpidiales</taxon>
        <taxon>Olpidiaceae</taxon>
        <taxon>Olpidium</taxon>
    </lineage>
</organism>
<dbReference type="PANTHER" id="PTHR10146">
    <property type="entry name" value="PROLINE SYNTHETASE CO-TRANSCRIBED BACTERIAL HOMOLOG PROTEIN"/>
    <property type="match status" value="1"/>
</dbReference>